<dbReference type="OrthoDB" id="6152532at2759"/>
<keyword evidence="4" id="KW-1185">Reference proteome</keyword>
<dbReference type="PROSITE" id="PS50010">
    <property type="entry name" value="DH_2"/>
    <property type="match status" value="1"/>
</dbReference>
<dbReference type="PANTHER" id="PTHR22826:SF209">
    <property type="entry name" value="DH DOMAIN-CONTAINING PROTEIN"/>
    <property type="match status" value="1"/>
</dbReference>
<evidence type="ECO:0000259" key="2">
    <source>
        <dbReference type="PROSITE" id="PS50010"/>
    </source>
</evidence>
<dbReference type="EMBL" id="CVRI01000043">
    <property type="protein sequence ID" value="CRK96387.1"/>
    <property type="molecule type" value="Genomic_DNA"/>
</dbReference>
<keyword evidence="1" id="KW-0344">Guanine-nucleotide releasing factor</keyword>
<dbReference type="PANTHER" id="PTHR22826">
    <property type="entry name" value="RHO GUANINE EXCHANGE FACTOR-RELATED"/>
    <property type="match status" value="1"/>
</dbReference>
<gene>
    <name evidence="3" type="primary">similar to Puratrophin-1</name>
    <name evidence="3" type="ORF">CLUMA_CG009804</name>
</gene>
<feature type="domain" description="DH" evidence="2">
    <location>
        <begin position="319"/>
        <end position="477"/>
    </location>
</feature>
<dbReference type="SMART" id="SM00325">
    <property type="entry name" value="RhoGEF"/>
    <property type="match status" value="1"/>
</dbReference>
<evidence type="ECO:0000313" key="4">
    <source>
        <dbReference type="Proteomes" id="UP000183832"/>
    </source>
</evidence>
<name>A0A1J1I847_9DIPT</name>
<reference evidence="3 4" key="1">
    <citation type="submission" date="2015-04" db="EMBL/GenBank/DDBJ databases">
        <authorList>
            <person name="Syromyatnikov M.Y."/>
            <person name="Popov V.N."/>
        </authorList>
    </citation>
    <scope>NUCLEOTIDE SEQUENCE [LARGE SCALE GENOMIC DNA]</scope>
</reference>
<dbReference type="InterPro" id="IPR051336">
    <property type="entry name" value="RhoGEF_Guanine_NuclExch_SF"/>
</dbReference>
<evidence type="ECO:0000313" key="3">
    <source>
        <dbReference type="EMBL" id="CRK96387.1"/>
    </source>
</evidence>
<dbReference type="STRING" id="568069.A0A1J1I847"/>
<dbReference type="InterPro" id="IPR035899">
    <property type="entry name" value="DBL_dom_sf"/>
</dbReference>
<proteinExistence type="predicted"/>
<dbReference type="InterPro" id="IPR000219">
    <property type="entry name" value="DH_dom"/>
</dbReference>
<evidence type="ECO:0000256" key="1">
    <source>
        <dbReference type="ARBA" id="ARBA00022658"/>
    </source>
</evidence>
<accession>A0A1J1I847</accession>
<dbReference type="GO" id="GO:0005085">
    <property type="term" value="F:guanyl-nucleotide exchange factor activity"/>
    <property type="evidence" value="ECO:0007669"/>
    <property type="project" value="UniProtKB-KW"/>
</dbReference>
<dbReference type="SUPFAM" id="SSF48065">
    <property type="entry name" value="DBL homology domain (DH-domain)"/>
    <property type="match status" value="1"/>
</dbReference>
<dbReference type="AlphaFoldDB" id="A0A1J1I847"/>
<dbReference type="Gene3D" id="1.20.900.10">
    <property type="entry name" value="Dbl homology (DH) domain"/>
    <property type="match status" value="1"/>
</dbReference>
<dbReference type="Pfam" id="PF00621">
    <property type="entry name" value="RhoGEF"/>
    <property type="match status" value="1"/>
</dbReference>
<protein>
    <submittedName>
        <fullName evidence="3">CLUMA_CG009804, isoform A</fullName>
    </submittedName>
</protein>
<organism evidence="3 4">
    <name type="scientific">Clunio marinus</name>
    <dbReference type="NCBI Taxonomy" id="568069"/>
    <lineage>
        <taxon>Eukaryota</taxon>
        <taxon>Metazoa</taxon>
        <taxon>Ecdysozoa</taxon>
        <taxon>Arthropoda</taxon>
        <taxon>Hexapoda</taxon>
        <taxon>Insecta</taxon>
        <taxon>Pterygota</taxon>
        <taxon>Neoptera</taxon>
        <taxon>Endopterygota</taxon>
        <taxon>Diptera</taxon>
        <taxon>Nematocera</taxon>
        <taxon>Chironomoidea</taxon>
        <taxon>Chironomidae</taxon>
        <taxon>Clunio</taxon>
    </lineage>
</organism>
<dbReference type="Proteomes" id="UP000183832">
    <property type="component" value="Unassembled WGS sequence"/>
</dbReference>
<dbReference type="GO" id="GO:0005737">
    <property type="term" value="C:cytoplasm"/>
    <property type="evidence" value="ECO:0007669"/>
    <property type="project" value="TreeGrafter"/>
</dbReference>
<sequence length="530" mass="62428">MCEEDKLKYSTVSNISKRFEKLNSEYLEKKPKKFEAPVRKIVVLRSESLHDPSLSSHRKARHLKDFQVQDSYTRKSYQESKETLYNIKNKSSTMDLLRCVQYHESMKTADNDNRLNRKTLSRSKFYYELSPENNVEDYVDESARVKNLQETPSNLKNNLDRSSFLRSDINNLDKNFGTDSKATVERSLQNQIHIKQIREDDGEKILSLTNTLEETELPSWYRDREKVQRESTNCQVVSRNSQHFENSLTEKSQVTSPRNSLEKCETEVQEKDFMNNFSHSQDERTQKTLNKESFLKEIVSAPFSSEHEKIIEDVTKLSKIDKIIHEILESEINYITQLENGINSYFYRYDKEDLPIKLKGQKKHIFSNIVDIHKFHKFELLPKLRSCGNDYGKIANTFVNLIERRKFNLYVIYVPCLKRAQSICIENEAFFKQLQRDRLGIKSFILLPVQRLSRYKLLFGKLAEASLEYIESDKNSVAACCLAEKKLQKVLEYRQSFMEIRFKGDKTISVYQGHLIEVIELIEVPLYLDR</sequence>